<organism evidence="4 5">
    <name type="scientific">Tetradesmus obliquus</name>
    <name type="common">Green alga</name>
    <name type="synonym">Acutodesmus obliquus</name>
    <dbReference type="NCBI Taxonomy" id="3088"/>
    <lineage>
        <taxon>Eukaryota</taxon>
        <taxon>Viridiplantae</taxon>
        <taxon>Chlorophyta</taxon>
        <taxon>core chlorophytes</taxon>
        <taxon>Chlorophyceae</taxon>
        <taxon>CS clade</taxon>
        <taxon>Sphaeropleales</taxon>
        <taxon>Scenedesmaceae</taxon>
        <taxon>Tetradesmus</taxon>
    </lineage>
</organism>
<comment type="caution">
    <text evidence="1">Lacks conserved residue(s) required for the propagation of feature annotation.</text>
</comment>
<evidence type="ECO:0000256" key="2">
    <source>
        <dbReference type="SAM" id="SignalP"/>
    </source>
</evidence>
<evidence type="ECO:0000313" key="4">
    <source>
        <dbReference type="EMBL" id="WIA12312.1"/>
    </source>
</evidence>
<reference evidence="4 5" key="1">
    <citation type="submission" date="2023-05" db="EMBL/GenBank/DDBJ databases">
        <title>A 100% complete, gapless, phased diploid assembly of the Scenedesmus obliquus UTEX 3031 genome.</title>
        <authorList>
            <person name="Biondi T.C."/>
            <person name="Hanschen E.R."/>
            <person name="Kwon T."/>
            <person name="Eng W."/>
            <person name="Kruse C.P.S."/>
            <person name="Koehler S.I."/>
            <person name="Kunde Y."/>
            <person name="Gleasner C.D."/>
            <person name="You Mak K.T."/>
            <person name="Polle J."/>
            <person name="Hovde B.T."/>
            <person name="Starkenburg S.R."/>
        </authorList>
    </citation>
    <scope>NUCLEOTIDE SEQUENCE [LARGE SCALE GENOMIC DNA]</scope>
    <source>
        <strain evidence="4 5">DOE0152z</strain>
    </source>
</reference>
<dbReference type="SUPFAM" id="SSF57196">
    <property type="entry name" value="EGF/Laminin"/>
    <property type="match status" value="1"/>
</dbReference>
<dbReference type="Pfam" id="PF00008">
    <property type="entry name" value="EGF"/>
    <property type="match status" value="1"/>
</dbReference>
<sequence>MKVDGLFPGSSMARAAWLLLLLMAAQVLPQCSARSLTQADPNAQPNPFLLPPVIPANQPQGLSQQQPPPNPCAANPCRYGGTCRKAAGSTFKCQCLFGYSGQFYWGIMWGAHLLRKLTSQQLADVLKELLQRGGWGLGMCDVLEDLQPMQLGSQLTGDELLQLLRAAIRSEDGGAVGDVASLTPAAHQIDDIAGYTAFLQEAMRAGLEYAILQDAALDLPATQLLPVAAVLDFIQQGIKGMEWKLPHVSLQLCEELPAAQQGDLGSAAVRELLLLAFEQQQWDLFDWLRKLPAAPLGDEQVAFCCEVRGFVSLA</sequence>
<feature type="domain" description="EGF-like" evidence="3">
    <location>
        <begin position="68"/>
        <end position="102"/>
    </location>
</feature>
<evidence type="ECO:0000256" key="1">
    <source>
        <dbReference type="PROSITE-ProRule" id="PRU00076"/>
    </source>
</evidence>
<dbReference type="PROSITE" id="PS50026">
    <property type="entry name" value="EGF_3"/>
    <property type="match status" value="1"/>
</dbReference>
<keyword evidence="2" id="KW-0732">Signal</keyword>
<proteinExistence type="predicted"/>
<dbReference type="EMBL" id="CP126210">
    <property type="protein sequence ID" value="WIA12312.1"/>
    <property type="molecule type" value="Genomic_DNA"/>
</dbReference>
<keyword evidence="5" id="KW-1185">Reference proteome</keyword>
<dbReference type="Proteomes" id="UP001244341">
    <property type="component" value="Chromosome 3b"/>
</dbReference>
<accession>A0ABY8TTI3</accession>
<name>A0ABY8TTI3_TETOB</name>
<protein>
    <recommendedName>
        <fullName evidence="3">EGF-like domain-containing protein</fullName>
    </recommendedName>
</protein>
<dbReference type="InterPro" id="IPR000742">
    <property type="entry name" value="EGF"/>
</dbReference>
<keyword evidence="1" id="KW-0245">EGF-like domain</keyword>
<evidence type="ECO:0000313" key="5">
    <source>
        <dbReference type="Proteomes" id="UP001244341"/>
    </source>
</evidence>
<evidence type="ECO:0000259" key="3">
    <source>
        <dbReference type="PROSITE" id="PS50026"/>
    </source>
</evidence>
<gene>
    <name evidence="4" type="ORF">OEZ85_012368</name>
</gene>
<dbReference type="Gene3D" id="2.10.25.10">
    <property type="entry name" value="Laminin"/>
    <property type="match status" value="1"/>
</dbReference>
<feature type="chain" id="PRO_5046841482" description="EGF-like domain-containing protein" evidence="2">
    <location>
        <begin position="34"/>
        <end position="314"/>
    </location>
</feature>
<feature type="signal peptide" evidence="2">
    <location>
        <begin position="1"/>
        <end position="33"/>
    </location>
</feature>